<dbReference type="SUPFAM" id="SSF47336">
    <property type="entry name" value="ACP-like"/>
    <property type="match status" value="1"/>
</dbReference>
<dbReference type="PANTHER" id="PTHR43775">
    <property type="entry name" value="FATTY ACID SYNTHASE"/>
    <property type="match status" value="1"/>
</dbReference>
<dbReference type="EMBL" id="RIBZ01000071">
    <property type="protein sequence ID" value="RNG34404.1"/>
    <property type="molecule type" value="Genomic_DNA"/>
</dbReference>
<dbReference type="Pfam" id="PF22953">
    <property type="entry name" value="SpnB_Rossmann"/>
    <property type="match status" value="1"/>
</dbReference>
<keyword evidence="7" id="KW-0012">Acyltransferase</keyword>
<dbReference type="PROSITE" id="PS00012">
    <property type="entry name" value="PHOSPHOPANTETHEINE"/>
    <property type="match status" value="1"/>
</dbReference>
<dbReference type="PROSITE" id="PS00606">
    <property type="entry name" value="KS3_1"/>
    <property type="match status" value="1"/>
</dbReference>
<dbReference type="InterPro" id="IPR055123">
    <property type="entry name" value="SpnB-like_Rossmann"/>
</dbReference>
<dbReference type="InterPro" id="IPR049552">
    <property type="entry name" value="PKS_DH_N"/>
</dbReference>
<dbReference type="InterPro" id="IPR057326">
    <property type="entry name" value="KR_dom"/>
</dbReference>
<protein>
    <submittedName>
        <fullName evidence="12">SDR family NAD(P)-dependent oxidoreductase</fullName>
    </submittedName>
</protein>
<dbReference type="PROSITE" id="PS50075">
    <property type="entry name" value="CARRIER"/>
    <property type="match status" value="1"/>
</dbReference>
<gene>
    <name evidence="12" type="ORF">EEJ42_05455</name>
</gene>
<feature type="region of interest" description="C-terminal hotdog fold" evidence="8">
    <location>
        <begin position="855"/>
        <end position="991"/>
    </location>
</feature>
<dbReference type="Gene3D" id="1.10.1200.10">
    <property type="entry name" value="ACP-like"/>
    <property type="match status" value="1"/>
</dbReference>
<proteinExistence type="predicted"/>
<dbReference type="Pfam" id="PF00550">
    <property type="entry name" value="PP-binding"/>
    <property type="match status" value="1"/>
</dbReference>
<dbReference type="FunFam" id="1.10.1200.10:FF:000007">
    <property type="entry name" value="Probable polyketide synthase pks17"/>
    <property type="match status" value="1"/>
</dbReference>
<keyword evidence="4" id="KW-0808">Transferase</keyword>
<accession>A0A3M8WYD6</accession>
<dbReference type="InterPro" id="IPR042104">
    <property type="entry name" value="PKS_dehydratase_sf"/>
</dbReference>
<keyword evidence="3" id="KW-0597">Phosphoprotein</keyword>
<dbReference type="InterPro" id="IPR020807">
    <property type="entry name" value="PKS_DH"/>
</dbReference>
<feature type="domain" description="PKS/mFAS DH" evidence="11">
    <location>
        <begin position="719"/>
        <end position="991"/>
    </location>
</feature>
<dbReference type="Gene3D" id="3.40.366.10">
    <property type="entry name" value="Malonyl-Coenzyme A Acyl Carrier Protein, domain 2"/>
    <property type="match status" value="1"/>
</dbReference>
<feature type="region of interest" description="N-terminal hotdog fold" evidence="8">
    <location>
        <begin position="719"/>
        <end position="843"/>
    </location>
</feature>
<evidence type="ECO:0000259" key="9">
    <source>
        <dbReference type="PROSITE" id="PS50075"/>
    </source>
</evidence>
<dbReference type="SUPFAM" id="SSF53901">
    <property type="entry name" value="Thiolase-like"/>
    <property type="match status" value="2"/>
</dbReference>
<comment type="caution">
    <text evidence="12">The sequence shown here is derived from an EMBL/GenBank/DDBJ whole genome shotgun (WGS) entry which is preliminary data.</text>
</comment>
<dbReference type="PROSITE" id="PS52019">
    <property type="entry name" value="PKS_MFAS_DH"/>
    <property type="match status" value="1"/>
</dbReference>
<dbReference type="FunFam" id="3.40.366.10:FF:000002">
    <property type="entry name" value="Probable polyketide synthase 2"/>
    <property type="match status" value="1"/>
</dbReference>
<keyword evidence="5" id="KW-0045">Antibiotic biosynthesis</keyword>
<evidence type="ECO:0000259" key="10">
    <source>
        <dbReference type="PROSITE" id="PS52004"/>
    </source>
</evidence>
<evidence type="ECO:0000313" key="13">
    <source>
        <dbReference type="Proteomes" id="UP000275401"/>
    </source>
</evidence>
<dbReference type="GO" id="GO:0031177">
    <property type="term" value="F:phosphopantetheine binding"/>
    <property type="evidence" value="ECO:0007669"/>
    <property type="project" value="InterPro"/>
</dbReference>
<comment type="pathway">
    <text evidence="1">Antibiotic biosynthesis.</text>
</comment>
<dbReference type="Pfam" id="PF08659">
    <property type="entry name" value="KR"/>
    <property type="match status" value="1"/>
</dbReference>
<dbReference type="InterPro" id="IPR049900">
    <property type="entry name" value="PKS_mFAS_DH"/>
</dbReference>
<dbReference type="CDD" id="cd08956">
    <property type="entry name" value="KR_3_FAS_SDR_x"/>
    <property type="match status" value="1"/>
</dbReference>
<dbReference type="PROSITE" id="PS52004">
    <property type="entry name" value="KS3_2"/>
    <property type="match status" value="1"/>
</dbReference>
<dbReference type="Pfam" id="PF02801">
    <property type="entry name" value="Ketoacyl-synt_C"/>
    <property type="match status" value="1"/>
</dbReference>
<evidence type="ECO:0000256" key="5">
    <source>
        <dbReference type="ARBA" id="ARBA00023194"/>
    </source>
</evidence>
<dbReference type="SUPFAM" id="SSF55048">
    <property type="entry name" value="Probable ACP-binding domain of malonyl-CoA ACP transacylase"/>
    <property type="match status" value="1"/>
</dbReference>
<dbReference type="SMART" id="SM00827">
    <property type="entry name" value="PKS_AT"/>
    <property type="match status" value="1"/>
</dbReference>
<dbReference type="SMART" id="SM00826">
    <property type="entry name" value="PKS_DH"/>
    <property type="match status" value="1"/>
</dbReference>
<dbReference type="InterPro" id="IPR009081">
    <property type="entry name" value="PP-bd_ACP"/>
</dbReference>
<evidence type="ECO:0000256" key="6">
    <source>
        <dbReference type="ARBA" id="ARBA00023268"/>
    </source>
</evidence>
<reference evidence="12 13" key="1">
    <citation type="submission" date="2018-11" db="EMBL/GenBank/DDBJ databases">
        <title>The Potential of Streptomyces as Biocontrol Agents against the Tomato grey mould, Botrytis cinerea (Gray mold) Frontiers in Microbiology.</title>
        <authorList>
            <person name="Li D."/>
        </authorList>
    </citation>
    <scope>NUCLEOTIDE SEQUENCE [LARGE SCALE GENOMIC DNA]</scope>
    <source>
        <strain evidence="12 13">NEAU-LD23</strain>
    </source>
</reference>
<dbReference type="InterPro" id="IPR016035">
    <property type="entry name" value="Acyl_Trfase/lysoPLipase"/>
</dbReference>
<comment type="caution">
    <text evidence="8">Lacks conserved residue(s) required for the propagation of feature annotation.</text>
</comment>
<dbReference type="SMART" id="SM00825">
    <property type="entry name" value="PKS_KS"/>
    <property type="match status" value="1"/>
</dbReference>
<dbReference type="InterPro" id="IPR036291">
    <property type="entry name" value="NAD(P)-bd_dom_sf"/>
</dbReference>
<dbReference type="Gene3D" id="3.10.129.110">
    <property type="entry name" value="Polyketide synthase dehydratase"/>
    <property type="match status" value="1"/>
</dbReference>
<dbReference type="InterPro" id="IPR001227">
    <property type="entry name" value="Ac_transferase_dom_sf"/>
</dbReference>
<dbReference type="Pfam" id="PF14765">
    <property type="entry name" value="PS-DH"/>
    <property type="match status" value="1"/>
</dbReference>
<dbReference type="Gene3D" id="3.40.47.10">
    <property type="match status" value="1"/>
</dbReference>
<dbReference type="GO" id="GO:0006633">
    <property type="term" value="P:fatty acid biosynthetic process"/>
    <property type="evidence" value="ECO:0007669"/>
    <property type="project" value="InterPro"/>
</dbReference>
<dbReference type="CDD" id="cd00833">
    <property type="entry name" value="PKS"/>
    <property type="match status" value="1"/>
</dbReference>
<dbReference type="InterPro" id="IPR016036">
    <property type="entry name" value="Malonyl_transacylase_ACP-bd"/>
</dbReference>
<evidence type="ECO:0000256" key="3">
    <source>
        <dbReference type="ARBA" id="ARBA00022553"/>
    </source>
</evidence>
<dbReference type="InterPro" id="IPR014030">
    <property type="entry name" value="Ketoacyl_synth_N"/>
</dbReference>
<dbReference type="Pfam" id="PF00109">
    <property type="entry name" value="ketoacyl-synt"/>
    <property type="match status" value="1"/>
</dbReference>
<dbReference type="Proteomes" id="UP000275401">
    <property type="component" value="Unassembled WGS sequence"/>
</dbReference>
<dbReference type="PANTHER" id="PTHR43775:SF51">
    <property type="entry name" value="INACTIVE PHENOLPHTHIOCEROL SYNTHESIS POLYKETIDE SYNTHASE TYPE I PKS1-RELATED"/>
    <property type="match status" value="1"/>
</dbReference>
<dbReference type="SMART" id="SM01294">
    <property type="entry name" value="PKS_PP_betabranch"/>
    <property type="match status" value="1"/>
</dbReference>
<dbReference type="InterPro" id="IPR006162">
    <property type="entry name" value="Ppantetheine_attach_site"/>
</dbReference>
<dbReference type="InterPro" id="IPR014031">
    <property type="entry name" value="Ketoacyl_synth_C"/>
</dbReference>
<evidence type="ECO:0000256" key="4">
    <source>
        <dbReference type="ARBA" id="ARBA00022679"/>
    </source>
</evidence>
<evidence type="ECO:0000256" key="2">
    <source>
        <dbReference type="ARBA" id="ARBA00022450"/>
    </source>
</evidence>
<dbReference type="SMART" id="SM00823">
    <property type="entry name" value="PKS_PP"/>
    <property type="match status" value="1"/>
</dbReference>
<dbReference type="Pfam" id="PF00698">
    <property type="entry name" value="Acyl_transf_1"/>
    <property type="match status" value="1"/>
</dbReference>
<sequence length="1645" mass="171857">MLSGRLSYVFGLEGPASTVDTACSSSLVSLHLAAQALRAGECSLALAGGVTVMTTSVSFEGFSIQGGLAPDGRCKPFAEAANGTSWSEGVGMLVVERQSDALRNGHHILAVLRGSAVNQDGASNGLSAPNGPSQQRVIRQALAGAGLNPGEVDAVEAHGTGTTLGDPIEAQALLATYGQDREHPLYLGSVKSNLGHTQAAAGVAGVIKSVLAMRHGILPRTLNVDEPSSHVDWAAGSIELLTQNQAWPETGHPRRVGVSSFGISGTNAHVILEQGPEPVVEAGGEPEVRPVVVPWPVSAVGEAALDAQVERIRSFADGRLPLDVGFSLVTGRSVFDHRAVLLSSADGADGVVEVARGVAAEGPLAVVFSGQGAQRIGMGRELYGRFPVFARALDGVLAEFDPALREVMWGGDVGALNATGCAQPALFAVEVALFRLLESFGVVPRFVAGHSIGEVAAAHVAGVLSLADACALVSARARLMQALPVGGVMVAVEATEDEVRSLLSDRVSVAAVNGPSSVVLSGEETAVAEVVARLKGRRRSELAVSHAFHSPLMDPMLAEFRKVVGDLTFHEPTMPVVSNLTGALATAGELCSPEYWVRHVRETVRFADGVRTLSESGVKTFLELGPDGVLSAMIRGSAPDGTTVVPALRKDRDEEAAMATALARLHVTGAPVDWRVFYAGTGARRTDLPTYAFQRERFWPTASLRSADAAGLGLAPTEHPMLGAVMAVAGSAEVVLTGTLSLALHPWLAEYTVDGAVILPGTAFLEAAIRAGDQVECERVAELTLAEPLVVPERGAVRIQARIGEPDDAGRRELWFHARPTDDPDAAWTPHAHGWLEPGERGAGFDAAQWPPAGATGIGLDDLYDRFADAGLVYGPSFQGLRGVWRRGKDLYAEVALPDEVRDADGFGLHPALLDSVLHAAVFTGAEEDGERLLPAEWRGVSLHAASARVLRARLTREADGLVLAAADAQGAPVLLADSVVLRPPAARPDAPAGPDHRKSLFHLEWVERPEPGTAADDSAWFVLGADELGLADALGQDATPVKSLAEVRDRGGAVAPRILAVPVAGPMDGGPETVHEVTHRVLALMQECLAEDRLARTRLVFVTRGAVAPEGEDVTDLAAAAVWGLVRSAQMENPGRFLLADLDGSAASAAVLPSLPGTDEEQFMVREGTVRVARMMHAPEPSAPARNGSPWGPEGTVLITGGTGGLGRELARHLVTERGARHLVLASRRGAEAPGAAELREELTAHGAEVSLAACDFADPVAVRELLGAVPAAHPLTAVVHTAGVLDDGVLDALTPERVDTVLRPKVDAAWHLHEATRTADLAAFVVYSSVAGVMGSPGQANYAAANAFLDALAQHRRRAGLAATSLAWGPWAQGTGMTSGLGDAHIERMKRSGTPPLTLEQGLALFDAATGRDEANLIVMRTAGKAGPSTTMFAGAVPPILRGLVRAGRRTAAADNRAADLAARLADTREHERVRLLTDLVRGEAAAVLGHGSPDQVGVEREFDRLGFDSLTALELRNRLTATTGLRMPATLIFDYPTPAAVADFLATRLGEPAREDAGPALPAELDRLESALSAALSAEDLGEAARAAAAARLRKMLARVTGTGTGPGTETGEQDVQQRIEAASADEVLAFIDSELGRPTDH</sequence>
<dbReference type="InterPro" id="IPR018201">
    <property type="entry name" value="Ketoacyl_synth_AS"/>
</dbReference>
<dbReference type="GO" id="GO:0004315">
    <property type="term" value="F:3-oxoacyl-[acyl-carrier-protein] synthase activity"/>
    <property type="evidence" value="ECO:0007669"/>
    <property type="project" value="InterPro"/>
</dbReference>
<dbReference type="SUPFAM" id="SSF52151">
    <property type="entry name" value="FabD/lysophospholipase-like"/>
    <property type="match status" value="1"/>
</dbReference>
<dbReference type="InterPro" id="IPR049551">
    <property type="entry name" value="PKS_DH_C"/>
</dbReference>
<dbReference type="Pfam" id="PF21089">
    <property type="entry name" value="PKS_DH_N"/>
    <property type="match status" value="1"/>
</dbReference>
<name>A0A3M8WYD6_9ACTN</name>
<evidence type="ECO:0000313" key="12">
    <source>
        <dbReference type="EMBL" id="RNG34404.1"/>
    </source>
</evidence>
<dbReference type="SUPFAM" id="SSF51735">
    <property type="entry name" value="NAD(P)-binding Rossmann-fold domains"/>
    <property type="match status" value="2"/>
</dbReference>
<dbReference type="Pfam" id="PF16197">
    <property type="entry name" value="KAsynt_C_assoc"/>
    <property type="match status" value="1"/>
</dbReference>
<dbReference type="InterPro" id="IPR014043">
    <property type="entry name" value="Acyl_transferase_dom"/>
</dbReference>
<feature type="domain" description="Ketosynthase family 3 (KS3)" evidence="10">
    <location>
        <begin position="1"/>
        <end position="274"/>
    </location>
</feature>
<dbReference type="InterPro" id="IPR020806">
    <property type="entry name" value="PKS_PP-bd"/>
</dbReference>
<dbReference type="SMART" id="SM00822">
    <property type="entry name" value="PKS_KR"/>
    <property type="match status" value="1"/>
</dbReference>
<dbReference type="InterPro" id="IPR050091">
    <property type="entry name" value="PKS_NRPS_Biosynth_Enz"/>
</dbReference>
<evidence type="ECO:0000256" key="1">
    <source>
        <dbReference type="ARBA" id="ARBA00004792"/>
    </source>
</evidence>
<dbReference type="Gene3D" id="3.30.70.3290">
    <property type="match status" value="1"/>
</dbReference>
<dbReference type="GO" id="GO:0004312">
    <property type="term" value="F:fatty acid synthase activity"/>
    <property type="evidence" value="ECO:0007669"/>
    <property type="project" value="TreeGrafter"/>
</dbReference>
<dbReference type="GO" id="GO:0017000">
    <property type="term" value="P:antibiotic biosynthetic process"/>
    <property type="evidence" value="ECO:0007669"/>
    <property type="project" value="UniProtKB-KW"/>
</dbReference>
<keyword evidence="6" id="KW-0511">Multifunctional enzyme</keyword>
<dbReference type="InterPro" id="IPR013968">
    <property type="entry name" value="PKS_KR"/>
</dbReference>
<dbReference type="InterPro" id="IPR016039">
    <property type="entry name" value="Thiolase-like"/>
</dbReference>
<dbReference type="InterPro" id="IPR036736">
    <property type="entry name" value="ACP-like_sf"/>
</dbReference>
<feature type="domain" description="Carrier" evidence="9">
    <location>
        <begin position="1477"/>
        <end position="1552"/>
    </location>
</feature>
<evidence type="ECO:0000256" key="7">
    <source>
        <dbReference type="ARBA" id="ARBA00023315"/>
    </source>
</evidence>
<evidence type="ECO:0000259" key="11">
    <source>
        <dbReference type="PROSITE" id="PS52019"/>
    </source>
</evidence>
<keyword evidence="2" id="KW-0596">Phosphopantetheine</keyword>
<dbReference type="Gene3D" id="3.40.50.720">
    <property type="entry name" value="NAD(P)-binding Rossmann-like Domain"/>
    <property type="match status" value="1"/>
</dbReference>
<dbReference type="InterPro" id="IPR020841">
    <property type="entry name" value="PKS_Beta-ketoAc_synthase_dom"/>
</dbReference>
<keyword evidence="13" id="KW-1185">Reference proteome</keyword>
<organism evidence="12 13">
    <name type="scientific">Streptomyces botrytidirepellens</name>
    <dbReference type="NCBI Taxonomy" id="2486417"/>
    <lineage>
        <taxon>Bacteria</taxon>
        <taxon>Bacillati</taxon>
        <taxon>Actinomycetota</taxon>
        <taxon>Actinomycetes</taxon>
        <taxon>Kitasatosporales</taxon>
        <taxon>Streptomycetaceae</taxon>
        <taxon>Streptomyces</taxon>
    </lineage>
</organism>
<evidence type="ECO:0000256" key="8">
    <source>
        <dbReference type="PROSITE-ProRule" id="PRU01363"/>
    </source>
</evidence>
<dbReference type="InterPro" id="IPR032821">
    <property type="entry name" value="PKS_assoc"/>
</dbReference>